<keyword evidence="2" id="KW-1185">Reference proteome</keyword>
<sequence length="74" mass="7513">MGDNNGQQPALLAAAPQLSPEDARSLLSSFPTTSSSPSSHPPPSATPTSSPPSARMAIRDQVASLLCTLSILAL</sequence>
<name>A0ACC0NY63_RHOML</name>
<reference evidence="1" key="1">
    <citation type="submission" date="2022-02" db="EMBL/GenBank/DDBJ databases">
        <title>Plant Genome Project.</title>
        <authorList>
            <person name="Zhang R.-G."/>
        </authorList>
    </citation>
    <scope>NUCLEOTIDE SEQUENCE</scope>
    <source>
        <strain evidence="1">AT1</strain>
    </source>
</reference>
<dbReference type="EMBL" id="CM046391">
    <property type="protein sequence ID" value="KAI8557438.1"/>
    <property type="molecule type" value="Genomic_DNA"/>
</dbReference>
<comment type="caution">
    <text evidence="1">The sequence shown here is derived from an EMBL/GenBank/DDBJ whole genome shotgun (WGS) entry which is preliminary data.</text>
</comment>
<proteinExistence type="predicted"/>
<evidence type="ECO:0000313" key="2">
    <source>
        <dbReference type="Proteomes" id="UP001062846"/>
    </source>
</evidence>
<gene>
    <name evidence="1" type="ORF">RHMOL_Rhmol04G0011100</name>
</gene>
<protein>
    <submittedName>
        <fullName evidence="1">Uncharacterized protein</fullName>
    </submittedName>
</protein>
<accession>A0ACC0NY63</accession>
<evidence type="ECO:0000313" key="1">
    <source>
        <dbReference type="EMBL" id="KAI8557438.1"/>
    </source>
</evidence>
<dbReference type="Proteomes" id="UP001062846">
    <property type="component" value="Chromosome 4"/>
</dbReference>
<organism evidence="1 2">
    <name type="scientific">Rhododendron molle</name>
    <name type="common">Chinese azalea</name>
    <name type="synonym">Azalea mollis</name>
    <dbReference type="NCBI Taxonomy" id="49168"/>
    <lineage>
        <taxon>Eukaryota</taxon>
        <taxon>Viridiplantae</taxon>
        <taxon>Streptophyta</taxon>
        <taxon>Embryophyta</taxon>
        <taxon>Tracheophyta</taxon>
        <taxon>Spermatophyta</taxon>
        <taxon>Magnoliopsida</taxon>
        <taxon>eudicotyledons</taxon>
        <taxon>Gunneridae</taxon>
        <taxon>Pentapetalae</taxon>
        <taxon>asterids</taxon>
        <taxon>Ericales</taxon>
        <taxon>Ericaceae</taxon>
        <taxon>Ericoideae</taxon>
        <taxon>Rhodoreae</taxon>
        <taxon>Rhododendron</taxon>
    </lineage>
</organism>